<evidence type="ECO:0000313" key="2">
    <source>
        <dbReference type="EMBL" id="KZS12564.1"/>
    </source>
</evidence>
<name>A0A164VQU6_9CRUS</name>
<organism evidence="2 3">
    <name type="scientific">Daphnia magna</name>
    <dbReference type="NCBI Taxonomy" id="35525"/>
    <lineage>
        <taxon>Eukaryota</taxon>
        <taxon>Metazoa</taxon>
        <taxon>Ecdysozoa</taxon>
        <taxon>Arthropoda</taxon>
        <taxon>Crustacea</taxon>
        <taxon>Branchiopoda</taxon>
        <taxon>Diplostraca</taxon>
        <taxon>Cladocera</taxon>
        <taxon>Anomopoda</taxon>
        <taxon>Daphniidae</taxon>
        <taxon>Daphnia</taxon>
    </lineage>
</organism>
<gene>
    <name evidence="2" type="ORF">APZ42_022708</name>
</gene>
<proteinExistence type="predicted"/>
<evidence type="ECO:0000256" key="1">
    <source>
        <dbReference type="SAM" id="SignalP"/>
    </source>
</evidence>
<feature type="chain" id="PRO_5007853929" evidence="1">
    <location>
        <begin position="25"/>
        <end position="51"/>
    </location>
</feature>
<dbReference type="EMBL" id="LRGB01001361">
    <property type="protein sequence ID" value="KZS12564.1"/>
    <property type="molecule type" value="Genomic_DNA"/>
</dbReference>
<keyword evidence="1" id="KW-0732">Signal</keyword>
<keyword evidence="3" id="KW-1185">Reference proteome</keyword>
<comment type="caution">
    <text evidence="2">The sequence shown here is derived from an EMBL/GenBank/DDBJ whole genome shotgun (WGS) entry which is preliminary data.</text>
</comment>
<feature type="signal peptide" evidence="1">
    <location>
        <begin position="1"/>
        <end position="24"/>
    </location>
</feature>
<dbReference type="AlphaFoldDB" id="A0A164VQU6"/>
<accession>A0A164VQU6</accession>
<sequence>MMTSCHLVPASLVAILVLVVVVSCQERIRTAIASPIISAQQARVLVLRTVM</sequence>
<evidence type="ECO:0000313" key="3">
    <source>
        <dbReference type="Proteomes" id="UP000076858"/>
    </source>
</evidence>
<reference evidence="2 3" key="1">
    <citation type="submission" date="2016-03" db="EMBL/GenBank/DDBJ databases">
        <title>EvidentialGene: Evidence-directed Construction of Genes on Genomes.</title>
        <authorList>
            <person name="Gilbert D.G."/>
            <person name="Choi J.-H."/>
            <person name="Mockaitis K."/>
            <person name="Colbourne J."/>
            <person name="Pfrender M."/>
        </authorList>
    </citation>
    <scope>NUCLEOTIDE SEQUENCE [LARGE SCALE GENOMIC DNA]</scope>
    <source>
        <strain evidence="2 3">Xinb3</strain>
        <tissue evidence="2">Complete organism</tissue>
    </source>
</reference>
<dbReference type="Proteomes" id="UP000076858">
    <property type="component" value="Unassembled WGS sequence"/>
</dbReference>
<protein>
    <submittedName>
        <fullName evidence="2">Uncharacterized protein</fullName>
    </submittedName>
</protein>